<dbReference type="GO" id="GO:0043691">
    <property type="term" value="P:reverse cholesterol transport"/>
    <property type="evidence" value="ECO:0007669"/>
    <property type="project" value="InterPro"/>
</dbReference>
<organism evidence="5 6">
    <name type="scientific">Hucho hucho</name>
    <name type="common">huchen</name>
    <dbReference type="NCBI Taxonomy" id="62062"/>
    <lineage>
        <taxon>Eukaryota</taxon>
        <taxon>Metazoa</taxon>
        <taxon>Chordata</taxon>
        <taxon>Craniata</taxon>
        <taxon>Vertebrata</taxon>
        <taxon>Euteleostomi</taxon>
        <taxon>Actinopterygii</taxon>
        <taxon>Neopterygii</taxon>
        <taxon>Teleostei</taxon>
        <taxon>Protacanthopterygii</taxon>
        <taxon>Salmoniformes</taxon>
        <taxon>Salmonidae</taxon>
        <taxon>Salmoninae</taxon>
        <taxon>Hucho</taxon>
    </lineage>
</organism>
<protein>
    <submittedName>
        <fullName evidence="5">Uncharacterized protein</fullName>
    </submittedName>
</protein>
<reference evidence="5" key="2">
    <citation type="submission" date="2025-08" db="UniProtKB">
        <authorList>
            <consortium name="Ensembl"/>
        </authorList>
    </citation>
    <scope>IDENTIFICATION</scope>
</reference>
<keyword evidence="6" id="KW-1185">Reference proteome</keyword>
<dbReference type="GO" id="GO:0008203">
    <property type="term" value="P:cholesterol metabolic process"/>
    <property type="evidence" value="ECO:0007669"/>
    <property type="project" value="TreeGrafter"/>
</dbReference>
<dbReference type="InterPro" id="IPR017130">
    <property type="entry name" value="Cholesteryl_ester_transfer"/>
</dbReference>
<dbReference type="AlphaFoldDB" id="A0A4W5P2M5"/>
<evidence type="ECO:0000313" key="6">
    <source>
        <dbReference type="Proteomes" id="UP000314982"/>
    </source>
</evidence>
<evidence type="ECO:0000256" key="1">
    <source>
        <dbReference type="ARBA" id="ARBA00004613"/>
    </source>
</evidence>
<dbReference type="Gene3D" id="3.15.20.10">
    <property type="entry name" value="Bactericidal permeability-increasing protein, domain 2"/>
    <property type="match status" value="1"/>
</dbReference>
<dbReference type="GO" id="GO:0046470">
    <property type="term" value="P:phosphatidylcholine metabolic process"/>
    <property type="evidence" value="ECO:0007669"/>
    <property type="project" value="TreeGrafter"/>
</dbReference>
<comment type="similarity">
    <text evidence="2">Belongs to the BPI/LBP/Plunc superfamily. BPI/LBP family.</text>
</comment>
<dbReference type="GO" id="GO:0034372">
    <property type="term" value="P:very-low-density lipoprotein particle remodeling"/>
    <property type="evidence" value="ECO:0007669"/>
    <property type="project" value="TreeGrafter"/>
</dbReference>
<dbReference type="GO" id="GO:0034197">
    <property type="term" value="P:triglyceride transport"/>
    <property type="evidence" value="ECO:0007669"/>
    <property type="project" value="TreeGrafter"/>
</dbReference>
<comment type="subcellular location">
    <subcellularLocation>
        <location evidence="1">Secreted</location>
    </subcellularLocation>
</comment>
<dbReference type="GO" id="GO:0120020">
    <property type="term" value="F:cholesterol transfer activity"/>
    <property type="evidence" value="ECO:0007669"/>
    <property type="project" value="InterPro"/>
</dbReference>
<evidence type="ECO:0000256" key="4">
    <source>
        <dbReference type="ARBA" id="ARBA00023180"/>
    </source>
</evidence>
<sequence>CNVYTYVCIQVNVCVSLSLYDILYLSVSLCQLLSSEEPFLRVWSVSVPQLWTTPLGTSVRAVAAVKLTSGAEDVPGLYFETEVEVVVRTSYAEKKLTLNATAPQISIMKESLSKDTLQMVEAHIEYLTEAVEKIGVPKVISGEFCFHPILFSELRSPTGHTMHFQHGRIG</sequence>
<dbReference type="STRING" id="62062.ENSHHUP00000056328"/>
<reference evidence="6" key="1">
    <citation type="submission" date="2018-06" db="EMBL/GenBank/DDBJ databases">
        <title>Genome assembly of Danube salmon.</title>
        <authorList>
            <person name="Macqueen D.J."/>
            <person name="Gundappa M.K."/>
        </authorList>
    </citation>
    <scope>NUCLEOTIDE SEQUENCE [LARGE SCALE GENOMIC DNA]</scope>
</reference>
<dbReference type="GO" id="GO:0042632">
    <property type="term" value="P:cholesterol homeostasis"/>
    <property type="evidence" value="ECO:0007669"/>
    <property type="project" value="TreeGrafter"/>
</dbReference>
<dbReference type="GO" id="GO:0034364">
    <property type="term" value="C:high-density lipoprotein particle"/>
    <property type="evidence" value="ECO:0007669"/>
    <property type="project" value="InterPro"/>
</dbReference>
<dbReference type="GO" id="GO:0017129">
    <property type="term" value="F:triglyceride binding"/>
    <property type="evidence" value="ECO:0007669"/>
    <property type="project" value="TreeGrafter"/>
</dbReference>
<keyword evidence="4" id="KW-0325">Glycoprotein</keyword>
<dbReference type="Ensembl" id="ENSHHUT00000058275.1">
    <property type="protein sequence ID" value="ENSHHUP00000056328.1"/>
    <property type="gene ID" value="ENSHHUG00000033636.1"/>
</dbReference>
<dbReference type="GO" id="GO:0034374">
    <property type="term" value="P:low-density lipoprotein particle remodeling"/>
    <property type="evidence" value="ECO:0007669"/>
    <property type="project" value="TreeGrafter"/>
</dbReference>
<evidence type="ECO:0000256" key="2">
    <source>
        <dbReference type="ARBA" id="ARBA00007292"/>
    </source>
</evidence>
<dbReference type="GO" id="GO:0034375">
    <property type="term" value="P:high-density lipoprotein particle remodeling"/>
    <property type="evidence" value="ECO:0007669"/>
    <property type="project" value="TreeGrafter"/>
</dbReference>
<dbReference type="GO" id="GO:0015485">
    <property type="term" value="F:cholesterol binding"/>
    <property type="evidence" value="ECO:0007669"/>
    <property type="project" value="TreeGrafter"/>
</dbReference>
<dbReference type="GO" id="GO:0006641">
    <property type="term" value="P:triglyceride metabolic process"/>
    <property type="evidence" value="ECO:0007669"/>
    <property type="project" value="TreeGrafter"/>
</dbReference>
<dbReference type="PANTHER" id="PTHR47616:SF1">
    <property type="entry name" value="CHOLESTERYL ESTER TRANSFER PROTEIN"/>
    <property type="match status" value="1"/>
</dbReference>
<name>A0A4W5P2M5_9TELE</name>
<dbReference type="GO" id="GO:0005548">
    <property type="term" value="F:phospholipid transporter activity"/>
    <property type="evidence" value="ECO:0007669"/>
    <property type="project" value="TreeGrafter"/>
</dbReference>
<dbReference type="GO" id="GO:0031210">
    <property type="term" value="F:phosphatidylcholine binding"/>
    <property type="evidence" value="ECO:0007669"/>
    <property type="project" value="TreeGrafter"/>
</dbReference>
<proteinExistence type="inferred from homology"/>
<evidence type="ECO:0000256" key="3">
    <source>
        <dbReference type="ARBA" id="ARBA00022525"/>
    </source>
</evidence>
<dbReference type="GO" id="GO:0055091">
    <property type="term" value="P:phospholipid homeostasis"/>
    <property type="evidence" value="ECO:0007669"/>
    <property type="project" value="TreeGrafter"/>
</dbReference>
<keyword evidence="3" id="KW-0964">Secreted</keyword>
<reference evidence="5" key="3">
    <citation type="submission" date="2025-09" db="UniProtKB">
        <authorList>
            <consortium name="Ensembl"/>
        </authorList>
    </citation>
    <scope>IDENTIFICATION</scope>
</reference>
<accession>A0A4W5P2M5</accession>
<dbReference type="Proteomes" id="UP000314982">
    <property type="component" value="Unassembled WGS sequence"/>
</dbReference>
<dbReference type="PANTHER" id="PTHR47616">
    <property type="entry name" value="CHOLESTERYL ESTER TRANSFER PROTEIN"/>
    <property type="match status" value="1"/>
</dbReference>
<dbReference type="GO" id="GO:0070328">
    <property type="term" value="P:triglyceride homeostasis"/>
    <property type="evidence" value="ECO:0007669"/>
    <property type="project" value="TreeGrafter"/>
</dbReference>
<evidence type="ECO:0000313" key="5">
    <source>
        <dbReference type="Ensembl" id="ENSHHUP00000056328.1"/>
    </source>
</evidence>